<feature type="transmembrane region" description="Helical" evidence="1">
    <location>
        <begin position="189"/>
        <end position="213"/>
    </location>
</feature>
<evidence type="ECO:0000313" key="2">
    <source>
        <dbReference type="EMBL" id="MEX8195227.1"/>
    </source>
</evidence>
<keyword evidence="3" id="KW-1185">Reference proteome</keyword>
<feature type="transmembrane region" description="Helical" evidence="1">
    <location>
        <begin position="337"/>
        <end position="359"/>
    </location>
</feature>
<dbReference type="PANTHER" id="PTHR34219:SF3">
    <property type="entry name" value="BLL7967 PROTEIN"/>
    <property type="match status" value="1"/>
</dbReference>
<name>A0ABV4A028_9BURK</name>
<accession>A0ABV4A028</accession>
<dbReference type="InterPro" id="IPR005625">
    <property type="entry name" value="PepSY-ass_TM"/>
</dbReference>
<feature type="transmembrane region" description="Helical" evidence="1">
    <location>
        <begin position="139"/>
        <end position="168"/>
    </location>
</feature>
<gene>
    <name evidence="2" type="ORF">AB6724_20535</name>
</gene>
<protein>
    <submittedName>
        <fullName evidence="2">PepSY-associated TM helix domain-containing protein</fullName>
    </submittedName>
</protein>
<keyword evidence="1" id="KW-1133">Transmembrane helix</keyword>
<reference evidence="2 3" key="1">
    <citation type="journal article" date="2013" name="Int. J. Syst. Evol. Microbiol.">
        <title>Comamonas guangdongensis sp. nov., isolated from subterranean forest sediment, and emended description of the genus Comamonas.</title>
        <authorList>
            <person name="Zhang J."/>
            <person name="Wang Y."/>
            <person name="Zhou S."/>
            <person name="Wu C."/>
            <person name="He J."/>
            <person name="Li F."/>
        </authorList>
    </citation>
    <scope>NUCLEOTIDE SEQUENCE [LARGE SCALE GENOMIC DNA]</scope>
    <source>
        <strain evidence="2 3">CCTCC AB2011133</strain>
    </source>
</reference>
<proteinExistence type="predicted"/>
<keyword evidence="1" id="KW-0472">Membrane</keyword>
<dbReference type="PANTHER" id="PTHR34219">
    <property type="entry name" value="IRON-REGULATED INNER MEMBRANE PROTEIN-RELATED"/>
    <property type="match status" value="1"/>
</dbReference>
<comment type="caution">
    <text evidence="2">The sequence shown here is derived from an EMBL/GenBank/DDBJ whole genome shotgun (WGS) entry which is preliminary data.</text>
</comment>
<organism evidence="2 3">
    <name type="scientific">Comamonas guangdongensis</name>
    <dbReference type="NCBI Taxonomy" id="510515"/>
    <lineage>
        <taxon>Bacteria</taxon>
        <taxon>Pseudomonadati</taxon>
        <taxon>Pseudomonadota</taxon>
        <taxon>Betaproteobacteria</taxon>
        <taxon>Burkholderiales</taxon>
        <taxon>Comamonadaceae</taxon>
        <taxon>Comamonas</taxon>
    </lineage>
</organism>
<evidence type="ECO:0000256" key="1">
    <source>
        <dbReference type="SAM" id="Phobius"/>
    </source>
</evidence>
<dbReference type="RefSeq" id="WP_369340403.1">
    <property type="nucleotide sequence ID" value="NZ_JBFYGN010000037.1"/>
</dbReference>
<dbReference type="Proteomes" id="UP001561046">
    <property type="component" value="Unassembled WGS sequence"/>
</dbReference>
<evidence type="ECO:0000313" key="3">
    <source>
        <dbReference type="Proteomes" id="UP001561046"/>
    </source>
</evidence>
<sequence>MSRRIVLWCKLHRWSSLACTVFLLLLCVSGLPLVLRADLDRWLSGNGAGPAPAVGLEQLERMVQAAERLHPGAGVTSASIDEDAARVSLGLVPKGDGEPAEALQLRFHAASGELLTGQEQAWKGFEPFMDLLFSLHTDMFAGLAGALFLGAMALLFLVAIVSGVLLYGPFTQKLAFGTIRRERSARIRWLDMHNLLGIVTLCWALMVGVTGAINELSLPLYQRWLAADVQPILAAWQGRSLPPRGQAAPMLDAVRAARPLMAGQTLARVMSPGDVSPWHFALMVHGDTPQTAWRYDMILVDAQTAAQAERVPMPWYMVALVLSRPFHFGNFGGLPLKLLWCVLDVMTIVVLGSGLCLWWPRRRASAKAKA</sequence>
<dbReference type="Pfam" id="PF03929">
    <property type="entry name" value="PepSY_TM"/>
    <property type="match status" value="1"/>
</dbReference>
<dbReference type="EMBL" id="JBFYGN010000037">
    <property type="protein sequence ID" value="MEX8195227.1"/>
    <property type="molecule type" value="Genomic_DNA"/>
</dbReference>
<keyword evidence="1" id="KW-0812">Transmembrane</keyword>